<dbReference type="Proteomes" id="UP001166286">
    <property type="component" value="Unassembled WGS sequence"/>
</dbReference>
<gene>
    <name evidence="1" type="ORF">JMJ35_001733</name>
</gene>
<name>A0AA39V761_9LECA</name>
<dbReference type="AlphaFoldDB" id="A0AA39V761"/>
<proteinExistence type="predicted"/>
<comment type="caution">
    <text evidence="1">The sequence shown here is derived from an EMBL/GenBank/DDBJ whole genome shotgun (WGS) entry which is preliminary data.</text>
</comment>
<reference evidence="1" key="1">
    <citation type="submission" date="2023-03" db="EMBL/GenBank/DDBJ databases">
        <title>Complete genome of Cladonia borealis.</title>
        <authorList>
            <person name="Park H."/>
        </authorList>
    </citation>
    <scope>NUCLEOTIDE SEQUENCE</scope>
    <source>
        <strain evidence="1">ANT050790</strain>
    </source>
</reference>
<keyword evidence="2" id="KW-1185">Reference proteome</keyword>
<evidence type="ECO:0000313" key="2">
    <source>
        <dbReference type="Proteomes" id="UP001166286"/>
    </source>
</evidence>
<sequence length="137" mass="15532">MCKFAESSPLVLQTWMTQFAVTKEIRMASDAGDPGKVVLENENKRRSINLENFSVSSSTETDANGLPSWNLAVFRYPEHPNVTKVKPVKGTKYLVLQFPTVQVKAAFVEAFDELVETRDSDLKSYQWESSRKKLQKA</sequence>
<protein>
    <submittedName>
        <fullName evidence="1">Uncharacterized protein</fullName>
    </submittedName>
</protein>
<accession>A0AA39V761</accession>
<dbReference type="EMBL" id="JAFEKC020000003">
    <property type="protein sequence ID" value="KAK0515699.1"/>
    <property type="molecule type" value="Genomic_DNA"/>
</dbReference>
<organism evidence="1 2">
    <name type="scientific">Cladonia borealis</name>
    <dbReference type="NCBI Taxonomy" id="184061"/>
    <lineage>
        <taxon>Eukaryota</taxon>
        <taxon>Fungi</taxon>
        <taxon>Dikarya</taxon>
        <taxon>Ascomycota</taxon>
        <taxon>Pezizomycotina</taxon>
        <taxon>Lecanoromycetes</taxon>
        <taxon>OSLEUM clade</taxon>
        <taxon>Lecanoromycetidae</taxon>
        <taxon>Lecanorales</taxon>
        <taxon>Lecanorineae</taxon>
        <taxon>Cladoniaceae</taxon>
        <taxon>Cladonia</taxon>
    </lineage>
</organism>
<evidence type="ECO:0000313" key="1">
    <source>
        <dbReference type="EMBL" id="KAK0515699.1"/>
    </source>
</evidence>